<reference evidence="1" key="1">
    <citation type="submission" date="2022-12" db="EMBL/GenBank/DDBJ databases">
        <authorList>
            <person name="Petersen C."/>
        </authorList>
    </citation>
    <scope>NUCLEOTIDE SEQUENCE</scope>
    <source>
        <strain evidence="1">IBT 15544</strain>
    </source>
</reference>
<dbReference type="Proteomes" id="UP001150904">
    <property type="component" value="Unassembled WGS sequence"/>
</dbReference>
<name>A0A9W9TAQ6_9EURO</name>
<evidence type="ECO:0000313" key="1">
    <source>
        <dbReference type="EMBL" id="KAJ5215837.1"/>
    </source>
</evidence>
<dbReference type="GeneID" id="83176607"/>
<sequence length="65" mass="7070">MTPYSVAVVIDIGTMGHNGLTTSAGQGSLDAVKDDYEFIFYPGDFAYADDWLDEESEGFLPNTTI</sequence>
<organism evidence="1 2">
    <name type="scientific">Penicillium cinerascens</name>
    <dbReference type="NCBI Taxonomy" id="70096"/>
    <lineage>
        <taxon>Eukaryota</taxon>
        <taxon>Fungi</taxon>
        <taxon>Dikarya</taxon>
        <taxon>Ascomycota</taxon>
        <taxon>Pezizomycotina</taxon>
        <taxon>Eurotiomycetes</taxon>
        <taxon>Eurotiomycetidae</taxon>
        <taxon>Eurotiales</taxon>
        <taxon>Aspergillaceae</taxon>
        <taxon>Penicillium</taxon>
    </lineage>
</organism>
<keyword evidence="2" id="KW-1185">Reference proteome</keyword>
<comment type="caution">
    <text evidence="1">The sequence shown here is derived from an EMBL/GenBank/DDBJ whole genome shotgun (WGS) entry which is preliminary data.</text>
</comment>
<accession>A0A9W9TAQ6</accession>
<reference evidence="1" key="2">
    <citation type="journal article" date="2023" name="IMA Fungus">
        <title>Comparative genomic study of the Penicillium genus elucidates a diverse pangenome and 15 lateral gene transfer events.</title>
        <authorList>
            <person name="Petersen C."/>
            <person name="Sorensen T."/>
            <person name="Nielsen M.R."/>
            <person name="Sondergaard T.E."/>
            <person name="Sorensen J.L."/>
            <person name="Fitzpatrick D.A."/>
            <person name="Frisvad J.C."/>
            <person name="Nielsen K.L."/>
        </authorList>
    </citation>
    <scope>NUCLEOTIDE SEQUENCE</scope>
    <source>
        <strain evidence="1">IBT 15544</strain>
    </source>
</reference>
<dbReference type="EMBL" id="JAPQKR010000005">
    <property type="protein sequence ID" value="KAJ5215837.1"/>
    <property type="molecule type" value="Genomic_DNA"/>
</dbReference>
<dbReference type="OrthoDB" id="45007at2759"/>
<proteinExistence type="predicted"/>
<dbReference type="RefSeq" id="XP_058311650.1">
    <property type="nucleotide sequence ID" value="XM_058449306.1"/>
</dbReference>
<evidence type="ECO:0000313" key="2">
    <source>
        <dbReference type="Proteomes" id="UP001150904"/>
    </source>
</evidence>
<dbReference type="AlphaFoldDB" id="A0A9W9TAQ6"/>
<gene>
    <name evidence="1" type="ORF">N7498_002244</name>
</gene>
<protein>
    <submittedName>
        <fullName evidence="1">Uncharacterized protein</fullName>
    </submittedName>
</protein>